<name>A0ABV5XG56_9NOCA</name>
<dbReference type="Gene3D" id="3.40.630.30">
    <property type="match status" value="1"/>
</dbReference>
<organism evidence="1 2">
    <name type="scientific">Rhodococcus baikonurensis</name>
    <dbReference type="NCBI Taxonomy" id="172041"/>
    <lineage>
        <taxon>Bacteria</taxon>
        <taxon>Bacillati</taxon>
        <taxon>Actinomycetota</taxon>
        <taxon>Actinomycetes</taxon>
        <taxon>Mycobacteriales</taxon>
        <taxon>Nocardiaceae</taxon>
        <taxon>Rhodococcus</taxon>
        <taxon>Rhodococcus erythropolis group</taxon>
    </lineage>
</organism>
<dbReference type="Proteomes" id="UP001589587">
    <property type="component" value="Unassembled WGS sequence"/>
</dbReference>
<evidence type="ECO:0000313" key="2">
    <source>
        <dbReference type="Proteomes" id="UP001589587"/>
    </source>
</evidence>
<evidence type="ECO:0000313" key="1">
    <source>
        <dbReference type="EMBL" id="MFB9781448.1"/>
    </source>
</evidence>
<dbReference type="RefSeq" id="WP_047269949.1">
    <property type="nucleotide sequence ID" value="NZ_JBHMAS010000048.1"/>
</dbReference>
<keyword evidence="2" id="KW-1185">Reference proteome</keyword>
<reference evidence="1 2" key="1">
    <citation type="submission" date="2024-09" db="EMBL/GenBank/DDBJ databases">
        <authorList>
            <person name="Sun Q."/>
            <person name="Mori K."/>
        </authorList>
    </citation>
    <scope>NUCLEOTIDE SEQUENCE [LARGE SCALE GENOMIC DNA]</scope>
    <source>
        <strain evidence="1 2">JCM 11411</strain>
    </source>
</reference>
<evidence type="ECO:0008006" key="3">
    <source>
        <dbReference type="Google" id="ProtNLM"/>
    </source>
</evidence>
<comment type="caution">
    <text evidence="1">The sequence shown here is derived from an EMBL/GenBank/DDBJ whole genome shotgun (WGS) entry which is preliminary data.</text>
</comment>
<dbReference type="EMBL" id="JBHMAS010000048">
    <property type="protein sequence ID" value="MFB9781448.1"/>
    <property type="molecule type" value="Genomic_DNA"/>
</dbReference>
<sequence>MDGIEFQRFHPRESKKMTSLHRRWTSGAPAPAGLNAVDSIGIIATSNHRPIGYVLASPPHGLARAARRAGWSETGCVWISRTVWILEDLVVKPGTTGSTNIGARLVRTLVDDLSAATAMQGHLYGSTPDRPELIQFWREAGFDVGSPNTPTLWNHPECTTLHDKAYFPGKRPFAQPLGREFSLHQAFKKGVAVH</sequence>
<gene>
    <name evidence="1" type="ORF">ACFFQ6_17300</name>
</gene>
<protein>
    <recommendedName>
        <fullName evidence="3">N-acetyltransferase domain-containing protein</fullName>
    </recommendedName>
</protein>
<accession>A0ABV5XG56</accession>
<proteinExistence type="predicted"/>